<feature type="transmembrane region" description="Helical" evidence="6">
    <location>
        <begin position="154"/>
        <end position="174"/>
    </location>
</feature>
<dbReference type="GO" id="GO:0005783">
    <property type="term" value="C:endoplasmic reticulum"/>
    <property type="evidence" value="ECO:0000318"/>
    <property type="project" value="GO_Central"/>
</dbReference>
<evidence type="ECO:0000313" key="9">
    <source>
        <dbReference type="Proteomes" id="UP000008311"/>
    </source>
</evidence>
<dbReference type="STRING" id="3988.B9RE82"/>
<dbReference type="PROSITE" id="PS50922">
    <property type="entry name" value="TLC"/>
    <property type="match status" value="1"/>
</dbReference>
<dbReference type="InterPro" id="IPR016439">
    <property type="entry name" value="Lag1/Lac1-like"/>
</dbReference>
<sequence length="308" mass="36222">MGVVGTNGFINWESESYPEAIDFSAVPFFALFFPSVRLFLDTYVFEKLARRLIFGKASTSTDVATHENRKKINKFKESAWKYIYFSSAEILALSVSYNEPWFTNTKYFWVGPEDQIWPDQKLKLKLKGHYMFVAGFYIYSIFALIFWETRRSDFAVSMAHHVATVILLVMSYILRFARVGSIVLALHDVCDGFLEIAKMSRYSGYEWISSIFFVLFVLSWTIFRIIYYPFWILRSTSYEVVLTLDMKKHMVDGPLNYYLFNTLLFCILVFNIYWWILMVRMVVEQIKARGKVSDDVRSDSEGEDEHDD</sequence>
<feature type="transmembrane region" description="Helical" evidence="6">
    <location>
        <begin position="255"/>
        <end position="276"/>
    </location>
</feature>
<keyword evidence="3 6" id="KW-1133">Transmembrane helix</keyword>
<dbReference type="EMBL" id="EQ973775">
    <property type="protein sequence ID" value="EEF50690.1"/>
    <property type="molecule type" value="Genomic_DNA"/>
</dbReference>
<protein>
    <submittedName>
        <fullName evidence="8">Longevity assurance factor, putative</fullName>
    </submittedName>
</protein>
<evidence type="ECO:0000256" key="5">
    <source>
        <dbReference type="PROSITE-ProRule" id="PRU00205"/>
    </source>
</evidence>
<feature type="transmembrane region" description="Helical" evidence="6">
    <location>
        <begin position="207"/>
        <end position="227"/>
    </location>
</feature>
<keyword evidence="2 5" id="KW-0812">Transmembrane</keyword>
<dbReference type="SMART" id="SM00724">
    <property type="entry name" value="TLC"/>
    <property type="match status" value="1"/>
</dbReference>
<dbReference type="GO" id="GO:0046513">
    <property type="term" value="P:ceramide biosynthetic process"/>
    <property type="evidence" value="ECO:0000318"/>
    <property type="project" value="GO_Central"/>
</dbReference>
<evidence type="ECO:0000313" key="8">
    <source>
        <dbReference type="EMBL" id="EEF50690.1"/>
    </source>
</evidence>
<dbReference type="Pfam" id="PF03798">
    <property type="entry name" value="TRAM_LAG1_CLN8"/>
    <property type="match status" value="1"/>
</dbReference>
<feature type="transmembrane region" description="Helical" evidence="6">
    <location>
        <begin position="128"/>
        <end position="147"/>
    </location>
</feature>
<dbReference type="PANTHER" id="PTHR12560">
    <property type="entry name" value="LONGEVITY ASSURANCE FACTOR 1 LAG1"/>
    <property type="match status" value="1"/>
</dbReference>
<dbReference type="GO" id="GO:0005789">
    <property type="term" value="C:endoplasmic reticulum membrane"/>
    <property type="evidence" value="ECO:0007669"/>
    <property type="project" value="UniProtKB-SubCell"/>
</dbReference>
<feature type="transmembrane region" description="Helical" evidence="6">
    <location>
        <begin position="20"/>
        <end position="40"/>
    </location>
</feature>
<evidence type="ECO:0000256" key="2">
    <source>
        <dbReference type="ARBA" id="ARBA00022692"/>
    </source>
</evidence>
<dbReference type="InParanoid" id="B9RE82"/>
<keyword evidence="9" id="KW-1185">Reference proteome</keyword>
<feature type="domain" description="TLC" evidence="7">
    <location>
        <begin position="73"/>
        <end position="287"/>
    </location>
</feature>
<gene>
    <name evidence="8" type="ORF">RCOM_1619120</name>
</gene>
<dbReference type="OrthoDB" id="537032at2759"/>
<reference evidence="9" key="1">
    <citation type="journal article" date="2010" name="Nat. Biotechnol.">
        <title>Draft genome sequence of the oilseed species Ricinus communis.</title>
        <authorList>
            <person name="Chan A.P."/>
            <person name="Crabtree J."/>
            <person name="Zhao Q."/>
            <person name="Lorenzi H."/>
            <person name="Orvis J."/>
            <person name="Puiu D."/>
            <person name="Melake-Berhan A."/>
            <person name="Jones K.M."/>
            <person name="Redman J."/>
            <person name="Chen G."/>
            <person name="Cahoon E.B."/>
            <person name="Gedil M."/>
            <person name="Stanke M."/>
            <person name="Haas B.J."/>
            <person name="Wortman J.R."/>
            <person name="Fraser-Liggett C.M."/>
            <person name="Ravel J."/>
            <person name="Rabinowicz P.D."/>
        </authorList>
    </citation>
    <scope>NUCLEOTIDE SEQUENCE [LARGE SCALE GENOMIC DNA]</scope>
    <source>
        <strain evidence="9">cv. Hale</strain>
    </source>
</reference>
<dbReference type="GO" id="GO:0050291">
    <property type="term" value="F:sphingosine N-acyltransferase activity"/>
    <property type="evidence" value="ECO:0000318"/>
    <property type="project" value="GO_Central"/>
</dbReference>
<proteinExistence type="predicted"/>
<dbReference type="PIRSF" id="PIRSF005225">
    <property type="entry name" value="LAG1_LAC1"/>
    <property type="match status" value="1"/>
</dbReference>
<dbReference type="Proteomes" id="UP000008311">
    <property type="component" value="Unassembled WGS sequence"/>
</dbReference>
<evidence type="ECO:0000256" key="4">
    <source>
        <dbReference type="ARBA" id="ARBA00023136"/>
    </source>
</evidence>
<keyword evidence="4 5" id="KW-0472">Membrane</keyword>
<evidence type="ECO:0000259" key="7">
    <source>
        <dbReference type="PROSITE" id="PS50922"/>
    </source>
</evidence>
<evidence type="ECO:0000256" key="3">
    <source>
        <dbReference type="ARBA" id="ARBA00022989"/>
    </source>
</evidence>
<dbReference type="AlphaFoldDB" id="B9RE82"/>
<dbReference type="InterPro" id="IPR006634">
    <property type="entry name" value="TLC-dom"/>
</dbReference>
<comment type="subcellular location">
    <subcellularLocation>
        <location evidence="1">Endoplasmic reticulum membrane</location>
        <topology evidence="1">Multi-pass membrane protein</topology>
    </subcellularLocation>
</comment>
<accession>B9RE82</accession>
<evidence type="ECO:0000256" key="1">
    <source>
        <dbReference type="ARBA" id="ARBA00004477"/>
    </source>
</evidence>
<organism evidence="8 9">
    <name type="scientific">Ricinus communis</name>
    <name type="common">Castor bean</name>
    <dbReference type="NCBI Taxonomy" id="3988"/>
    <lineage>
        <taxon>Eukaryota</taxon>
        <taxon>Viridiplantae</taxon>
        <taxon>Streptophyta</taxon>
        <taxon>Embryophyta</taxon>
        <taxon>Tracheophyta</taxon>
        <taxon>Spermatophyta</taxon>
        <taxon>Magnoliopsida</taxon>
        <taxon>eudicotyledons</taxon>
        <taxon>Gunneridae</taxon>
        <taxon>Pentapetalae</taxon>
        <taxon>rosids</taxon>
        <taxon>fabids</taxon>
        <taxon>Malpighiales</taxon>
        <taxon>Euphorbiaceae</taxon>
        <taxon>Acalyphoideae</taxon>
        <taxon>Acalypheae</taxon>
        <taxon>Ricinus</taxon>
    </lineage>
</organism>
<dbReference type="KEGG" id="rcu:8264575"/>
<name>B9RE82_RICCO</name>
<evidence type="ECO:0000256" key="6">
    <source>
        <dbReference type="SAM" id="Phobius"/>
    </source>
</evidence>
<dbReference type="PANTHER" id="PTHR12560:SF57">
    <property type="entry name" value="LAG1 LONGEVITY ASSURANCE HOMOLOG 3-LIKE"/>
    <property type="match status" value="1"/>
</dbReference>
<dbReference type="eggNOG" id="KOG1607">
    <property type="taxonomic scope" value="Eukaryota"/>
</dbReference>